<keyword evidence="1 2" id="KW-0732">Signal</keyword>
<evidence type="ECO:0000313" key="5">
    <source>
        <dbReference type="Proteomes" id="UP000019248"/>
    </source>
</evidence>
<sequence length="164" mass="18306">MRKYQKIIISLATIFALSITVIGCSTPQANSSKQTTQKVQTELNKKRVITDIEMTPKSFKYKQDDTFQEKGKKLTVIKMHIANKTKAGFGVGAGDFYIETKNGQKIETFGYADSFGDVISSGKTLEGNAYFAIPKKSENYVLVYHPVNAAKEQTLKWIIGIPKK</sequence>
<gene>
    <name evidence="4" type="ORF">PRIP_13878</name>
</gene>
<dbReference type="InterPro" id="IPR029050">
    <property type="entry name" value="Immunoprotect_excell_Ig-like"/>
</dbReference>
<dbReference type="PATRIC" id="fig|1265816.5.peg.2741"/>
<dbReference type="AlphaFoldDB" id="W7D2R0"/>
<dbReference type="OrthoDB" id="2364408at2"/>
<dbReference type="Gene3D" id="2.60.40.1240">
    <property type="match status" value="1"/>
</dbReference>
<evidence type="ECO:0000256" key="2">
    <source>
        <dbReference type="SAM" id="SignalP"/>
    </source>
</evidence>
<name>W7D2R0_9LIST</name>
<reference evidence="4 5" key="1">
    <citation type="journal article" date="2014" name="Int. J. Syst. Evol. Microbiol.">
        <title>Listeria floridensis sp. nov., Listeria aquatica sp. nov., Listeria cornellensis sp. nov., Listeria riparia sp. nov. and Listeria grandensis sp. nov., from agricultural and natural environments.</title>
        <authorList>
            <person name="den Bakker H.C."/>
            <person name="Warchocki S."/>
            <person name="Wright E.M."/>
            <person name="Allred A.F."/>
            <person name="Ahlstrom C."/>
            <person name="Manuel C.S."/>
            <person name="Stasiewicz M.J."/>
            <person name="Burrell A."/>
            <person name="Roof S."/>
            <person name="Strawn L."/>
            <person name="Fortes E.D."/>
            <person name="Nightingale K.K."/>
            <person name="Kephart D."/>
            <person name="Wiedmann M."/>
        </authorList>
    </citation>
    <scope>NUCLEOTIDE SEQUENCE [LARGE SCALE GENOMIC DNA]</scope>
    <source>
        <strain evidence="4 5">FSL S10-1204</strain>
    </source>
</reference>
<protein>
    <submittedName>
        <fullName evidence="4">Lipoprotein</fullName>
    </submittedName>
</protein>
<dbReference type="Proteomes" id="UP000019248">
    <property type="component" value="Unassembled WGS sequence"/>
</dbReference>
<evidence type="ECO:0000259" key="3">
    <source>
        <dbReference type="Pfam" id="PF11611"/>
    </source>
</evidence>
<comment type="caution">
    <text evidence="4">The sequence shown here is derived from an EMBL/GenBank/DDBJ whole genome shotgun (WGS) entry which is preliminary data.</text>
</comment>
<keyword evidence="4" id="KW-0449">Lipoprotein</keyword>
<feature type="domain" description="DUF4352" evidence="3">
    <location>
        <begin position="43"/>
        <end position="146"/>
    </location>
</feature>
<accession>W7D2R0</accession>
<proteinExistence type="predicted"/>
<dbReference type="PROSITE" id="PS51257">
    <property type="entry name" value="PROKAR_LIPOPROTEIN"/>
    <property type="match status" value="1"/>
</dbReference>
<dbReference type="InterPro" id="IPR029051">
    <property type="entry name" value="DUF4352"/>
</dbReference>
<keyword evidence="5" id="KW-1185">Reference proteome</keyword>
<organism evidence="4 5">
    <name type="scientific">Listeria riparia FSL S10-1204</name>
    <dbReference type="NCBI Taxonomy" id="1265816"/>
    <lineage>
        <taxon>Bacteria</taxon>
        <taxon>Bacillati</taxon>
        <taxon>Bacillota</taxon>
        <taxon>Bacilli</taxon>
        <taxon>Bacillales</taxon>
        <taxon>Listeriaceae</taxon>
        <taxon>Listeria</taxon>
    </lineage>
</organism>
<evidence type="ECO:0000313" key="4">
    <source>
        <dbReference type="EMBL" id="EUJ43235.1"/>
    </source>
</evidence>
<evidence type="ECO:0000256" key="1">
    <source>
        <dbReference type="ARBA" id="ARBA00022729"/>
    </source>
</evidence>
<dbReference type="EMBL" id="AODL01000026">
    <property type="protein sequence ID" value="EUJ43235.1"/>
    <property type="molecule type" value="Genomic_DNA"/>
</dbReference>
<dbReference type="Pfam" id="PF11611">
    <property type="entry name" value="DUF4352"/>
    <property type="match status" value="1"/>
</dbReference>
<feature type="signal peptide" evidence="2">
    <location>
        <begin position="1"/>
        <end position="23"/>
    </location>
</feature>
<feature type="chain" id="PRO_5039572443" evidence="2">
    <location>
        <begin position="24"/>
        <end position="164"/>
    </location>
</feature>
<dbReference type="RefSeq" id="WP_036101539.1">
    <property type="nucleotide sequence ID" value="NZ_AODL01000026.1"/>
</dbReference>